<name>A0A9Q1ML82_9SOLA</name>
<organism evidence="1 2">
    <name type="scientific">Anisodus acutangulus</name>
    <dbReference type="NCBI Taxonomy" id="402998"/>
    <lineage>
        <taxon>Eukaryota</taxon>
        <taxon>Viridiplantae</taxon>
        <taxon>Streptophyta</taxon>
        <taxon>Embryophyta</taxon>
        <taxon>Tracheophyta</taxon>
        <taxon>Spermatophyta</taxon>
        <taxon>Magnoliopsida</taxon>
        <taxon>eudicotyledons</taxon>
        <taxon>Gunneridae</taxon>
        <taxon>Pentapetalae</taxon>
        <taxon>asterids</taxon>
        <taxon>lamiids</taxon>
        <taxon>Solanales</taxon>
        <taxon>Solanaceae</taxon>
        <taxon>Solanoideae</taxon>
        <taxon>Hyoscyameae</taxon>
        <taxon>Anisodus</taxon>
    </lineage>
</organism>
<dbReference type="EMBL" id="JAJAGQ010000005">
    <property type="protein sequence ID" value="KAJ8562419.1"/>
    <property type="molecule type" value="Genomic_DNA"/>
</dbReference>
<dbReference type="Proteomes" id="UP001152561">
    <property type="component" value="Unassembled WGS sequence"/>
</dbReference>
<sequence length="207" mass="23622">MKKEEEEGAWAYRAMSFVGKTVALSKQRPLSISKILRWRAEEKSKPVDPFRNVTKCAVVRPFLYLDDAENSKKYIKNFGDYDEEVPNPNIDALKRGIGDTRLFHVKMKLASGSGHEDQVEDQDLGGRAKETYGHCGRRPSVIANRLTSIENELDAIRKFLETKPRRRSKCVSFLVRSSTKRIQKALQFPNAKNKTKGNVNFCDIQVS</sequence>
<gene>
    <name evidence="1" type="ORF">K7X08_011710</name>
</gene>
<evidence type="ECO:0000313" key="2">
    <source>
        <dbReference type="Proteomes" id="UP001152561"/>
    </source>
</evidence>
<proteinExistence type="predicted"/>
<comment type="caution">
    <text evidence="1">The sequence shown here is derived from an EMBL/GenBank/DDBJ whole genome shotgun (WGS) entry which is preliminary data.</text>
</comment>
<dbReference type="AlphaFoldDB" id="A0A9Q1ML82"/>
<reference evidence="2" key="1">
    <citation type="journal article" date="2023" name="Proc. Natl. Acad. Sci. U.S.A.">
        <title>Genomic and structural basis for evolution of tropane alkaloid biosynthesis.</title>
        <authorList>
            <person name="Wanga Y.-J."/>
            <person name="Taina T."/>
            <person name="Yua J.-Y."/>
            <person name="Lia J."/>
            <person name="Xua B."/>
            <person name="Chenc J."/>
            <person name="D'Auriad J.C."/>
            <person name="Huanga J.-P."/>
            <person name="Huanga S.-X."/>
        </authorList>
    </citation>
    <scope>NUCLEOTIDE SEQUENCE [LARGE SCALE GENOMIC DNA]</scope>
    <source>
        <strain evidence="2">cv. KIB-2019</strain>
    </source>
</reference>
<protein>
    <submittedName>
        <fullName evidence="1">Uncharacterized protein</fullName>
    </submittedName>
</protein>
<accession>A0A9Q1ML82</accession>
<keyword evidence="2" id="KW-1185">Reference proteome</keyword>
<evidence type="ECO:0000313" key="1">
    <source>
        <dbReference type="EMBL" id="KAJ8562419.1"/>
    </source>
</evidence>